<feature type="domain" description="AAA" evidence="1">
    <location>
        <begin position="48"/>
        <end position="218"/>
    </location>
</feature>
<dbReference type="FunCoup" id="Q9RYD7">
    <property type="interactions" value="282"/>
</dbReference>
<dbReference type="OrthoDB" id="59382at2"/>
<dbReference type="AlphaFoldDB" id="Q9RYD7"/>
<dbReference type="Gene3D" id="3.40.50.300">
    <property type="entry name" value="P-loop containing nucleotide triphosphate hydrolases"/>
    <property type="match status" value="1"/>
</dbReference>
<organism evidence="2 3">
    <name type="scientific">Deinococcus radiodurans (strain ATCC 13939 / DSM 20539 / JCM 16871 / CCUG 27074 / LMG 4051 / NBRC 15346 / NCIMB 9279 / VKM B-1422 / R1)</name>
    <dbReference type="NCBI Taxonomy" id="243230"/>
    <lineage>
        <taxon>Bacteria</taxon>
        <taxon>Thermotogati</taxon>
        <taxon>Deinococcota</taxon>
        <taxon>Deinococci</taxon>
        <taxon>Deinococcales</taxon>
        <taxon>Deinococcaceae</taxon>
        <taxon>Deinococcus</taxon>
    </lineage>
</organism>
<dbReference type="CDD" id="cd02042">
    <property type="entry name" value="ParAB_family"/>
    <property type="match status" value="1"/>
</dbReference>
<evidence type="ECO:0000313" key="3">
    <source>
        <dbReference type="Proteomes" id="UP000002524"/>
    </source>
</evidence>
<keyword evidence="3" id="KW-1185">Reference proteome</keyword>
<dbReference type="EMBL" id="AE000513">
    <property type="protein sequence ID" value="AAF09606.1"/>
    <property type="molecule type" value="Genomic_DNA"/>
</dbReference>
<dbReference type="InterPro" id="IPR050678">
    <property type="entry name" value="DNA_Partitioning_ATPase"/>
</dbReference>
<dbReference type="EnsemblBacteria" id="AAF09606">
    <property type="protein sequence ID" value="AAF09606"/>
    <property type="gene ID" value="DR_0013"/>
</dbReference>
<dbReference type="PaxDb" id="243230-DR_0013"/>
<dbReference type="PANTHER" id="PTHR13696">
    <property type="entry name" value="P-LOOP CONTAINING NUCLEOSIDE TRIPHOSPHATE HYDROLASE"/>
    <property type="match status" value="1"/>
</dbReference>
<dbReference type="InParanoid" id="Q9RYD7"/>
<evidence type="ECO:0000259" key="1">
    <source>
        <dbReference type="Pfam" id="PF13614"/>
    </source>
</evidence>
<dbReference type="InterPro" id="IPR027417">
    <property type="entry name" value="P-loop_NTPase"/>
</dbReference>
<dbReference type="Pfam" id="PF13614">
    <property type="entry name" value="AAA_31"/>
    <property type="match status" value="1"/>
</dbReference>
<dbReference type="STRING" id="243230.DR_0013"/>
<name>Q9RYD7_DEIRA</name>
<dbReference type="FunFam" id="3.40.50.300:FF:000285">
    <property type="entry name" value="Sporulation initiation inhibitor Soj"/>
    <property type="match status" value="1"/>
</dbReference>
<proteinExistence type="predicted"/>
<protein>
    <submittedName>
        <fullName evidence="2">Chromosome partitioning ATPase Soj</fullName>
    </submittedName>
</protein>
<dbReference type="SUPFAM" id="SSF52540">
    <property type="entry name" value="P-loop containing nucleoside triphosphate hydrolases"/>
    <property type="match status" value="1"/>
</dbReference>
<evidence type="ECO:0000313" key="2">
    <source>
        <dbReference type="EMBL" id="AAF09606.1"/>
    </source>
</evidence>
<dbReference type="InterPro" id="IPR025669">
    <property type="entry name" value="AAA_dom"/>
</dbReference>
<dbReference type="PIR" id="D75570">
    <property type="entry name" value="D75570"/>
</dbReference>
<dbReference type="PANTHER" id="PTHR13696:SF52">
    <property type="entry name" value="PARA FAMILY PROTEIN CT_582"/>
    <property type="match status" value="1"/>
</dbReference>
<gene>
    <name evidence="2" type="ordered locus">DR_0013</name>
</gene>
<reference evidence="2 3" key="1">
    <citation type="journal article" date="1999" name="Science">
        <title>Genome sequence of the radioresistant bacterium Deinococcus radiodurans R1.</title>
        <authorList>
            <person name="White O."/>
            <person name="Eisen J.A."/>
            <person name="Heidelberg J.F."/>
            <person name="Hickey E.K."/>
            <person name="Peterson J.D."/>
            <person name="Dodson R.J."/>
            <person name="Haft D.H."/>
            <person name="Gwinn M.L."/>
            <person name="Nelson W.C."/>
            <person name="Richardson D.L."/>
            <person name="Moffat K.S."/>
            <person name="Qin H."/>
            <person name="Jiang L."/>
            <person name="Pamphile W."/>
            <person name="Crosby M."/>
            <person name="Shen M."/>
            <person name="Vamathevan J.J."/>
            <person name="Lam P."/>
            <person name="McDonald L."/>
            <person name="Utterback T."/>
            <person name="Zalewski C."/>
            <person name="Makarova K.S."/>
            <person name="Aravind L."/>
            <person name="Daly M.J."/>
            <person name="Minton K.W."/>
            <person name="Fleischmann R.D."/>
            <person name="Ketchum K.A."/>
            <person name="Nelson K.E."/>
            <person name="Salzberg S."/>
            <person name="Smith H.O."/>
            <person name="Venter J.C."/>
            <person name="Fraser C.M."/>
        </authorList>
    </citation>
    <scope>NUCLEOTIDE SEQUENCE [LARGE SCALE GENOMIC DNA]</scope>
    <source>
        <strain evidence="3">ATCC 13939 / DSM 20539 / JCM 16871 / LMG 4051 / NBRC 15346 / NCIMB 9279 / R1 / VKM B-1422</strain>
    </source>
</reference>
<dbReference type="eggNOG" id="COG1192">
    <property type="taxonomic scope" value="Bacteria"/>
</dbReference>
<dbReference type="KEGG" id="dra:DR_0013"/>
<dbReference type="Proteomes" id="UP000002524">
    <property type="component" value="Chromosome 1"/>
</dbReference>
<sequence length="296" mass="31146">MTDHAGGDPAARHSENCSRLWTCAPLRGSNRQAPRRCAGGARSDRRGMKTIGVVNQKGGVGKTTTAVNLGAYLAAGGRRVLVVDMDPQGNATSGLGQRGAEQGLYEALGEPARSADFTLGTTQKGLDVLPATPDLAGAGVELADDPDALARLLASVQGYDLVLVDAPPSLGPLTVNVLAAVDALLIPVQAEYYALEGLAGLMETVERVQGGLNPRLKVLGIVLTMLDSRTNLAQEVETMVRQHFGELVFWSVVPRNVRLSEAPSFGKPINAFAPLSSGAAAYKRLAEEVLQRVEKI</sequence>
<accession>Q9RYD7</accession>
<dbReference type="HOGENOM" id="CLU_037612_1_4_0"/>
<dbReference type="PATRIC" id="fig|243230.17.peg.179"/>